<dbReference type="InterPro" id="IPR003115">
    <property type="entry name" value="ParB_N"/>
</dbReference>
<dbReference type="EMBL" id="LJCR01000081">
    <property type="protein sequence ID" value="KPV54288.1"/>
    <property type="molecule type" value="Genomic_DNA"/>
</dbReference>
<evidence type="ECO:0000259" key="1">
    <source>
        <dbReference type="SMART" id="SM00470"/>
    </source>
</evidence>
<evidence type="ECO:0000313" key="3">
    <source>
        <dbReference type="Proteomes" id="UP000050509"/>
    </source>
</evidence>
<dbReference type="Proteomes" id="UP000050509">
    <property type="component" value="Unassembled WGS sequence"/>
</dbReference>
<dbReference type="Gene3D" id="3.90.1530.10">
    <property type="entry name" value="Conserved hypothetical protein from pyrococcus furiosus pfu- 392566-001, ParB domain"/>
    <property type="match status" value="1"/>
</dbReference>
<dbReference type="SMART" id="SM00470">
    <property type="entry name" value="ParB"/>
    <property type="match status" value="1"/>
</dbReference>
<comment type="caution">
    <text evidence="2">The sequence shown here is derived from an EMBL/GenBank/DDBJ whole genome shotgun (WGS) entry which is preliminary data.</text>
</comment>
<dbReference type="AlphaFoldDB" id="A0A0P9D978"/>
<proteinExistence type="predicted"/>
<sequence length="207" mass="23175">MQHPTWTSKVVKHADVAPGDLLNHPDNVTIHTAEQQEDMVRMFRKIGWAASVLVSVKTGRIIDGHMRVAAALNAGASTVPVDYVDLTEAEERKALLYLKRMTTLAGIDRVNLADVLEQVSTLDADIAAMADAFARSSGLLRAQKLMADRETPQYMDVTIGEFTFQITWPEYVHWRLGMQDICKTRKKTLLAEIYVRLGLPKPTDDIK</sequence>
<dbReference type="InterPro" id="IPR036086">
    <property type="entry name" value="ParB/Sulfiredoxin_sf"/>
</dbReference>
<keyword evidence="3" id="KW-1185">Reference proteome</keyword>
<name>A0A0P9D978_9CHLR</name>
<accession>A0A0P9D978</accession>
<feature type="domain" description="ParB-like N-terminal" evidence="1">
    <location>
        <begin position="14"/>
        <end position="100"/>
    </location>
</feature>
<reference evidence="2 3" key="1">
    <citation type="submission" date="2015-09" db="EMBL/GenBank/DDBJ databases">
        <title>Draft genome sequence of Kouleothrix aurantiaca JCM 19913.</title>
        <authorList>
            <person name="Hemp J."/>
        </authorList>
    </citation>
    <scope>NUCLEOTIDE SEQUENCE [LARGE SCALE GENOMIC DNA]</scope>
    <source>
        <strain evidence="2 3">COM-B</strain>
    </source>
</reference>
<evidence type="ECO:0000313" key="2">
    <source>
        <dbReference type="EMBL" id="KPV54288.1"/>
    </source>
</evidence>
<dbReference type="SUPFAM" id="SSF110849">
    <property type="entry name" value="ParB/Sulfiredoxin"/>
    <property type="match status" value="1"/>
</dbReference>
<gene>
    <name evidence="2" type="ORF">SE17_04710</name>
</gene>
<organism evidence="2 3">
    <name type="scientific">Kouleothrix aurantiaca</name>
    <dbReference type="NCBI Taxonomy" id="186479"/>
    <lineage>
        <taxon>Bacteria</taxon>
        <taxon>Bacillati</taxon>
        <taxon>Chloroflexota</taxon>
        <taxon>Chloroflexia</taxon>
        <taxon>Chloroflexales</taxon>
        <taxon>Roseiflexineae</taxon>
        <taxon>Roseiflexaceae</taxon>
        <taxon>Kouleothrix</taxon>
    </lineage>
</organism>
<protein>
    <recommendedName>
        <fullName evidence="1">ParB-like N-terminal domain-containing protein</fullName>
    </recommendedName>
</protein>